<comment type="caution">
    <text evidence="1">The sequence shown here is derived from an EMBL/GenBank/DDBJ whole genome shotgun (WGS) entry which is preliminary data.</text>
</comment>
<dbReference type="InterPro" id="IPR005247">
    <property type="entry name" value="YbhB_YbcL/LppC-like"/>
</dbReference>
<dbReference type="AlphaFoldDB" id="A0A0V8RXJ5"/>
<dbReference type="SUPFAM" id="SSF49777">
    <property type="entry name" value="PEBP-like"/>
    <property type="match status" value="1"/>
</dbReference>
<proteinExistence type="predicted"/>
<name>A0A0V8RXJ5_PYROC</name>
<dbReference type="EMBL" id="LNTB01000001">
    <property type="protein sequence ID" value="KSW12765.1"/>
    <property type="molecule type" value="Genomic_DNA"/>
</dbReference>
<evidence type="ECO:0000313" key="2">
    <source>
        <dbReference type="Proteomes" id="UP000053352"/>
    </source>
</evidence>
<dbReference type="PANTHER" id="PTHR30289">
    <property type="entry name" value="UNCHARACTERIZED PROTEIN YBCL-RELATED"/>
    <property type="match status" value="1"/>
</dbReference>
<dbReference type="Gene3D" id="3.90.280.10">
    <property type="entry name" value="PEBP-like"/>
    <property type="match status" value="1"/>
</dbReference>
<dbReference type="STRING" id="2309.CF15_06540"/>
<protein>
    <recommendedName>
        <fullName evidence="3">Phosphatidylethanolamine-binding protein</fullName>
    </recommendedName>
</protein>
<accession>A0A0V8RXJ5</accession>
<dbReference type="InterPro" id="IPR008914">
    <property type="entry name" value="PEBP"/>
</dbReference>
<dbReference type="InterPro" id="IPR036610">
    <property type="entry name" value="PEBP-like_sf"/>
</dbReference>
<gene>
    <name evidence="1" type="ORF">CF15_06540</name>
</gene>
<dbReference type="CDD" id="cd00865">
    <property type="entry name" value="PEBP_bact_arch"/>
    <property type="match status" value="1"/>
</dbReference>
<dbReference type="PANTHER" id="PTHR30289:SF1">
    <property type="entry name" value="PEBP (PHOSPHATIDYLETHANOLAMINE-BINDING PROTEIN) FAMILY PROTEIN"/>
    <property type="match status" value="1"/>
</dbReference>
<dbReference type="Pfam" id="PF01161">
    <property type="entry name" value="PBP"/>
    <property type="match status" value="1"/>
</dbReference>
<reference evidence="1 2" key="1">
    <citation type="submission" date="2015-11" db="EMBL/GenBank/DDBJ databases">
        <title>Genome sequence of Pyrodictium occultum PL-19, a marine hyperthermophilic archaeon isolated from Volcano, Italy.</title>
        <authorList>
            <person name="Utturkar S."/>
            <person name="Huber H."/>
            <person name="Leptihn S."/>
            <person name="Brown S."/>
            <person name="Stetter K.O."/>
            <person name="Podar M."/>
        </authorList>
    </citation>
    <scope>NUCLEOTIDE SEQUENCE [LARGE SCALE GENOMIC DNA]</scope>
    <source>
        <strain evidence="1 2">PL-19</strain>
    </source>
</reference>
<sequence>MPLPELVAGAPRSIEVASPAFSEGGRIPSRYTCDGGDVSPPLLLKGVPEKARSLLILVYDPDAPGGVFIHWLLYSIPPATTYIPEAVPKTPVVQGLGVQGRNSFGRIGYNGPCPPRGDRPHRYVFLVVALDVPSTGLGPGATWKTLEERVRGHVLAYGYTYGLYSR</sequence>
<dbReference type="NCBIfam" id="TIGR00481">
    <property type="entry name" value="YbhB/YbcL family Raf kinase inhibitor-like protein"/>
    <property type="match status" value="1"/>
</dbReference>
<keyword evidence="2" id="KW-1185">Reference proteome</keyword>
<evidence type="ECO:0008006" key="3">
    <source>
        <dbReference type="Google" id="ProtNLM"/>
    </source>
</evidence>
<organism evidence="1 2">
    <name type="scientific">Pyrodictium occultum</name>
    <dbReference type="NCBI Taxonomy" id="2309"/>
    <lineage>
        <taxon>Archaea</taxon>
        <taxon>Thermoproteota</taxon>
        <taxon>Thermoprotei</taxon>
        <taxon>Desulfurococcales</taxon>
        <taxon>Pyrodictiaceae</taxon>
        <taxon>Pyrodictium</taxon>
    </lineage>
</organism>
<evidence type="ECO:0000313" key="1">
    <source>
        <dbReference type="EMBL" id="KSW12765.1"/>
    </source>
</evidence>
<dbReference type="Proteomes" id="UP000053352">
    <property type="component" value="Unassembled WGS sequence"/>
</dbReference>